<dbReference type="PANTHER" id="PTHR30146">
    <property type="entry name" value="LACI-RELATED TRANSCRIPTIONAL REPRESSOR"/>
    <property type="match status" value="1"/>
</dbReference>
<organism evidence="6 9">
    <name type="scientific">Vreelandella aquamarina</name>
    <dbReference type="NCBI Taxonomy" id="77097"/>
    <lineage>
        <taxon>Bacteria</taxon>
        <taxon>Pseudomonadati</taxon>
        <taxon>Pseudomonadota</taxon>
        <taxon>Gammaproteobacteria</taxon>
        <taxon>Oceanospirillales</taxon>
        <taxon>Halomonadaceae</taxon>
        <taxon>Vreelandella</taxon>
    </lineage>
</organism>
<evidence type="ECO:0000313" key="9">
    <source>
        <dbReference type="Proteomes" id="UP000503197"/>
    </source>
</evidence>
<proteinExistence type="predicted"/>
<dbReference type="RefSeq" id="WP_172416381.1">
    <property type="nucleotide sequence ID" value="NZ_AP022821.1"/>
</dbReference>
<evidence type="ECO:0000256" key="3">
    <source>
        <dbReference type="ARBA" id="ARBA00023163"/>
    </source>
</evidence>
<dbReference type="InterPro" id="IPR000843">
    <property type="entry name" value="HTH_LacI"/>
</dbReference>
<dbReference type="EMBL" id="AP022821">
    <property type="protein sequence ID" value="BCA92666.1"/>
    <property type="molecule type" value="Genomic_DNA"/>
</dbReference>
<dbReference type="SUPFAM" id="SSF47413">
    <property type="entry name" value="lambda repressor-like DNA-binding domains"/>
    <property type="match status" value="1"/>
</dbReference>
<dbReference type="PANTHER" id="PTHR30146:SF138">
    <property type="entry name" value="TRANSCRIPTIONAL REGULATORY PROTEIN"/>
    <property type="match status" value="1"/>
</dbReference>
<evidence type="ECO:0000256" key="1">
    <source>
        <dbReference type="ARBA" id="ARBA00023015"/>
    </source>
</evidence>
<reference evidence="6 9" key="1">
    <citation type="submission" date="2020-02" db="EMBL/GenBank/DDBJ databases">
        <title>Complete Genome Sequence of Halomonas meridiana strain BAA-801, Isolated from Deep Sea Thermal Vent.</title>
        <authorList>
            <person name="Takahashi Y."/>
            <person name="Takahashi H."/>
            <person name="Galipon J."/>
            <person name="Arakawa K."/>
        </authorList>
    </citation>
    <scope>NUCLEOTIDE SEQUENCE [LARGE SCALE GENOMIC DNA]</scope>
    <source>
        <strain evidence="6 9">Slthf1</strain>
    </source>
</reference>
<keyword evidence="2" id="KW-0238">DNA-binding</keyword>
<evidence type="ECO:0000313" key="8">
    <source>
        <dbReference type="Proteomes" id="UP000501053"/>
    </source>
</evidence>
<feature type="domain" description="HTH lacI-type" evidence="4">
    <location>
        <begin position="5"/>
        <end position="59"/>
    </location>
</feature>
<dbReference type="EMBL" id="AP022869">
    <property type="protein sequence ID" value="BCB72497.1"/>
    <property type="molecule type" value="Genomic_DNA"/>
</dbReference>
<dbReference type="Gene3D" id="3.40.50.2300">
    <property type="match status" value="2"/>
</dbReference>
<dbReference type="Gene3D" id="1.10.260.40">
    <property type="entry name" value="lambda repressor-like DNA-binding domains"/>
    <property type="match status" value="1"/>
</dbReference>
<dbReference type="SUPFAM" id="SSF53822">
    <property type="entry name" value="Periplasmic binding protein-like I"/>
    <property type="match status" value="1"/>
</dbReference>
<evidence type="ECO:0000313" key="6">
    <source>
        <dbReference type="EMBL" id="BCA92666.1"/>
    </source>
</evidence>
<evidence type="ECO:0000256" key="2">
    <source>
        <dbReference type="ARBA" id="ARBA00023125"/>
    </source>
</evidence>
<feature type="domain" description="HTH cro/C1-type" evidence="5">
    <location>
        <begin position="5"/>
        <end position="49"/>
    </location>
</feature>
<dbReference type="Proteomes" id="UP000501053">
    <property type="component" value="Chromosome"/>
</dbReference>
<dbReference type="GO" id="GO:0003700">
    <property type="term" value="F:DNA-binding transcription factor activity"/>
    <property type="evidence" value="ECO:0007669"/>
    <property type="project" value="TreeGrafter"/>
</dbReference>
<dbReference type="SMART" id="SM00354">
    <property type="entry name" value="HTH_LACI"/>
    <property type="match status" value="1"/>
</dbReference>
<dbReference type="InterPro" id="IPR028082">
    <property type="entry name" value="Peripla_BP_I"/>
</dbReference>
<keyword evidence="3" id="KW-0804">Transcription</keyword>
<dbReference type="Pfam" id="PF00532">
    <property type="entry name" value="Peripla_BP_1"/>
    <property type="match status" value="1"/>
</dbReference>
<dbReference type="PROSITE" id="PS50943">
    <property type="entry name" value="HTH_CROC1"/>
    <property type="match status" value="1"/>
</dbReference>
<reference evidence="7 8" key="2">
    <citation type="submission" date="2020-03" db="EMBL/GenBank/DDBJ databases">
        <title>Complete Genome Sequence of Halomonas meridiana strain Eplume2, isolated from hydrothermal-plume in the north east Pacific Ocean.</title>
        <authorList>
            <person name="Kurihara Y."/>
            <person name="Kawai S."/>
            <person name="Sakai A."/>
            <person name="Galipon J."/>
            <person name="Arakawa K."/>
        </authorList>
    </citation>
    <scope>NUCLEOTIDE SEQUENCE [LARGE SCALE GENOMIC DNA]</scope>
    <source>
        <strain evidence="7 8">Eplume2</strain>
    </source>
</reference>
<dbReference type="InterPro" id="IPR010982">
    <property type="entry name" value="Lambda_DNA-bd_dom_sf"/>
</dbReference>
<dbReference type="InterPro" id="IPR001387">
    <property type="entry name" value="Cro/C1-type_HTH"/>
</dbReference>
<protein>
    <submittedName>
        <fullName evidence="6">Uncharacterized protein</fullName>
    </submittedName>
</protein>
<dbReference type="PROSITE" id="PS50932">
    <property type="entry name" value="HTH_LACI_2"/>
    <property type="match status" value="1"/>
</dbReference>
<dbReference type="CDD" id="cd01392">
    <property type="entry name" value="HTH_LacI"/>
    <property type="match status" value="1"/>
</dbReference>
<dbReference type="Pfam" id="PF00356">
    <property type="entry name" value="LacI"/>
    <property type="match status" value="1"/>
</dbReference>
<dbReference type="GO" id="GO:0000976">
    <property type="term" value="F:transcription cis-regulatory region binding"/>
    <property type="evidence" value="ECO:0007669"/>
    <property type="project" value="TreeGrafter"/>
</dbReference>
<dbReference type="AlphaFoldDB" id="A0A6F8SY85"/>
<dbReference type="Proteomes" id="UP000503197">
    <property type="component" value="Chromosome"/>
</dbReference>
<dbReference type="InterPro" id="IPR001761">
    <property type="entry name" value="Peripla_BP/Lac1_sug-bd_dom"/>
</dbReference>
<evidence type="ECO:0000313" key="7">
    <source>
        <dbReference type="EMBL" id="BCB72497.1"/>
    </source>
</evidence>
<keyword evidence="8" id="KW-1185">Reference proteome</keyword>
<keyword evidence="1" id="KW-0805">Transcription regulation</keyword>
<sequence>MGNRITITGVAKAANVSTATVSRYLNSSATVSEETAERIRETIDRLGYIPSLVGKTLKENRSRILGVVIPSLVPQSYSWAVDSLQRACRTCGYASMIMTTDYDLKNERHALETLVSRGVDGLLLNLSSSYLDEHLEWLQQHQLPFVFLFNEHEHNSHPYVAAENRAAMREIVNKLICLGHHRIALFAGDYQKAHRYELRALGYREAMQKAGLSDHQYECELPLSLEGTAIALDRLLNEDSPPT</sequence>
<evidence type="ECO:0000259" key="4">
    <source>
        <dbReference type="PROSITE" id="PS50932"/>
    </source>
</evidence>
<evidence type="ECO:0000259" key="5">
    <source>
        <dbReference type="PROSITE" id="PS50943"/>
    </source>
</evidence>
<name>A0A6F8SY85_9GAMM</name>
<accession>A0A6F8SY85</accession>
<gene>
    <name evidence="7" type="ORF">HMEPL2_28480</name>
    <name evidence="6" type="ORF">HMSLTHF_24410</name>
</gene>